<dbReference type="Gene3D" id="3.30.9.10">
    <property type="entry name" value="D-Amino Acid Oxidase, subunit A, domain 2"/>
    <property type="match status" value="1"/>
</dbReference>
<dbReference type="PANTHER" id="PTHR13847">
    <property type="entry name" value="SARCOSINE DEHYDROGENASE-RELATED"/>
    <property type="match status" value="1"/>
</dbReference>
<name>A0A2S6IP32_9ACTN</name>
<dbReference type="GO" id="GO:0050660">
    <property type="term" value="F:flavin adenine dinucleotide binding"/>
    <property type="evidence" value="ECO:0007669"/>
    <property type="project" value="InterPro"/>
</dbReference>
<gene>
    <name evidence="7" type="ORF">CLV92_10578</name>
</gene>
<comment type="pathway">
    <text evidence="1">Cofactor biosynthesis; thiamine diphosphate biosynthesis.</text>
</comment>
<dbReference type="UniPathway" id="UPA00060"/>
<evidence type="ECO:0000256" key="1">
    <source>
        <dbReference type="ARBA" id="ARBA00004948"/>
    </source>
</evidence>
<evidence type="ECO:0000256" key="3">
    <source>
        <dbReference type="ARBA" id="ARBA00023002"/>
    </source>
</evidence>
<evidence type="ECO:0000313" key="8">
    <source>
        <dbReference type="Proteomes" id="UP000239485"/>
    </source>
</evidence>
<dbReference type="Pfam" id="PF01266">
    <property type="entry name" value="DAO"/>
    <property type="match status" value="1"/>
</dbReference>
<evidence type="ECO:0000256" key="4">
    <source>
        <dbReference type="ARBA" id="ARBA00049872"/>
    </source>
</evidence>
<dbReference type="NCBIfam" id="TIGR02352">
    <property type="entry name" value="thiamin_ThiO"/>
    <property type="match status" value="1"/>
</dbReference>
<evidence type="ECO:0000313" key="7">
    <source>
        <dbReference type="EMBL" id="PPK95979.1"/>
    </source>
</evidence>
<keyword evidence="3" id="KW-0560">Oxidoreductase</keyword>
<evidence type="ECO:0000259" key="6">
    <source>
        <dbReference type="Pfam" id="PF01266"/>
    </source>
</evidence>
<dbReference type="GO" id="GO:0043799">
    <property type="term" value="F:glycine oxidase activity"/>
    <property type="evidence" value="ECO:0007669"/>
    <property type="project" value="UniProtKB-EC"/>
</dbReference>
<proteinExistence type="predicted"/>
<dbReference type="Proteomes" id="UP000239485">
    <property type="component" value="Unassembled WGS sequence"/>
</dbReference>
<dbReference type="Gene3D" id="3.50.50.60">
    <property type="entry name" value="FAD/NAD(P)-binding domain"/>
    <property type="match status" value="1"/>
</dbReference>
<dbReference type="EC" id="1.4.3.19" evidence="5"/>
<keyword evidence="8" id="KW-1185">Reference proteome</keyword>
<comment type="caution">
    <text evidence="7">The sequence shown here is derived from an EMBL/GenBank/DDBJ whole genome shotgun (WGS) entry which is preliminary data.</text>
</comment>
<dbReference type="EMBL" id="PTJD01000005">
    <property type="protein sequence ID" value="PPK95979.1"/>
    <property type="molecule type" value="Genomic_DNA"/>
</dbReference>
<dbReference type="GO" id="GO:0009229">
    <property type="term" value="P:thiamine diphosphate biosynthetic process"/>
    <property type="evidence" value="ECO:0007669"/>
    <property type="project" value="UniProtKB-UniPathway"/>
</dbReference>
<dbReference type="OrthoDB" id="3214401at2"/>
<dbReference type="PANTHER" id="PTHR13847:SF289">
    <property type="entry name" value="GLYCINE OXIDASE"/>
    <property type="match status" value="1"/>
</dbReference>
<organism evidence="7 8">
    <name type="scientific">Kineococcus xinjiangensis</name>
    <dbReference type="NCBI Taxonomy" id="512762"/>
    <lineage>
        <taxon>Bacteria</taxon>
        <taxon>Bacillati</taxon>
        <taxon>Actinomycetota</taxon>
        <taxon>Actinomycetes</taxon>
        <taxon>Kineosporiales</taxon>
        <taxon>Kineosporiaceae</taxon>
        <taxon>Kineococcus</taxon>
    </lineage>
</organism>
<evidence type="ECO:0000256" key="5">
    <source>
        <dbReference type="ARBA" id="ARBA00050018"/>
    </source>
</evidence>
<protein>
    <recommendedName>
        <fullName evidence="5">glycine oxidase</fullName>
        <ecNumber evidence="5">1.4.3.19</ecNumber>
    </recommendedName>
</protein>
<accession>A0A2S6IP32</accession>
<dbReference type="InterPro" id="IPR036188">
    <property type="entry name" value="FAD/NAD-bd_sf"/>
</dbReference>
<comment type="catalytic activity">
    <reaction evidence="4">
        <text>glycine + O2 + H2O = glyoxylate + H2O2 + NH4(+)</text>
        <dbReference type="Rhea" id="RHEA:11532"/>
        <dbReference type="ChEBI" id="CHEBI:15377"/>
        <dbReference type="ChEBI" id="CHEBI:15379"/>
        <dbReference type="ChEBI" id="CHEBI:16240"/>
        <dbReference type="ChEBI" id="CHEBI:28938"/>
        <dbReference type="ChEBI" id="CHEBI:36655"/>
        <dbReference type="ChEBI" id="CHEBI:57305"/>
        <dbReference type="EC" id="1.4.3.19"/>
    </reaction>
</comment>
<dbReference type="InterPro" id="IPR012727">
    <property type="entry name" value="Gly_oxidase_ThiO"/>
</dbReference>
<dbReference type="GO" id="GO:0009228">
    <property type="term" value="P:thiamine biosynthetic process"/>
    <property type="evidence" value="ECO:0007669"/>
    <property type="project" value="UniProtKB-KW"/>
</dbReference>
<feature type="domain" description="FAD dependent oxidoreductase" evidence="6">
    <location>
        <begin position="17"/>
        <end position="368"/>
    </location>
</feature>
<dbReference type="InterPro" id="IPR006076">
    <property type="entry name" value="FAD-dep_OxRdtase"/>
</dbReference>
<dbReference type="SUPFAM" id="SSF54373">
    <property type="entry name" value="FAD-linked reductases, C-terminal domain"/>
    <property type="match status" value="1"/>
</dbReference>
<dbReference type="GO" id="GO:0005737">
    <property type="term" value="C:cytoplasm"/>
    <property type="evidence" value="ECO:0007669"/>
    <property type="project" value="TreeGrafter"/>
</dbReference>
<keyword evidence="2" id="KW-0784">Thiamine biosynthesis</keyword>
<reference evidence="7 8" key="1">
    <citation type="submission" date="2018-02" db="EMBL/GenBank/DDBJ databases">
        <title>Genomic Encyclopedia of Archaeal and Bacterial Type Strains, Phase II (KMG-II): from individual species to whole genera.</title>
        <authorList>
            <person name="Goeker M."/>
        </authorList>
    </citation>
    <scope>NUCLEOTIDE SEQUENCE [LARGE SCALE GENOMIC DNA]</scope>
    <source>
        <strain evidence="7 8">DSM 22857</strain>
    </source>
</reference>
<evidence type="ECO:0000256" key="2">
    <source>
        <dbReference type="ARBA" id="ARBA00022977"/>
    </source>
</evidence>
<dbReference type="SUPFAM" id="SSF51905">
    <property type="entry name" value="FAD/NAD(P)-binding domain"/>
    <property type="match status" value="1"/>
</dbReference>
<sequence>MEPSRTGQPTDQRTGYDVVVLGGGVIGWSCAWRAAQRGLSVAVCDPSPGTGASHVAAGMLAPVTELHPGEEDLLRLNLAAARGYEAFAAEVEAASGLGVGYRRCGTLALALDAGDRAVLAEAQDLQRSLGLDSHRLTARECRRLEPMLSTEVTGGLLVEGDHQVDNRRLLAALRAAAGRAGVDLLPERAAVRTADGRAVGVELAGGRRVDAGQVLLTAGAAAADVAGVPEAARPPVRPVKGQILRLRVPAPLRPVLSRTVRGVVRGAAVYLVPREDGELVVGATSEDRGFDETVTAGGVYELLRDAQALLPAVTELELVETAARCRPGSPDNAPLVGATVVPGLLLATGHHRNGMLLAGVTGEAVAALLGGDGLPEHFAPFTPGRFRTPEPAGAPR</sequence>
<dbReference type="AlphaFoldDB" id="A0A2S6IP32"/>